<feature type="domain" description="Hydantoinase B/oxoprolinase" evidence="4">
    <location>
        <begin position="733"/>
        <end position="1270"/>
    </location>
</feature>
<dbReference type="Pfam" id="PF01968">
    <property type="entry name" value="Hydantoinase_A"/>
    <property type="match status" value="1"/>
</dbReference>
<dbReference type="GO" id="GO:0005829">
    <property type="term" value="C:cytosol"/>
    <property type="evidence" value="ECO:0007669"/>
    <property type="project" value="TreeGrafter"/>
</dbReference>
<dbReference type="SUPFAM" id="SSF51735">
    <property type="entry name" value="NAD(P)-binding Rossmann-fold domains"/>
    <property type="match status" value="1"/>
</dbReference>
<feature type="domain" description="Hydantoinase A/oxoprolinase" evidence="3">
    <location>
        <begin position="239"/>
        <end position="528"/>
    </location>
</feature>
<reference evidence="8 9" key="1">
    <citation type="submission" date="2015-05" db="EMBL/GenBank/DDBJ databases">
        <title>Distinctive expansion of gene families associated with plant cell wall degradation and secondary metabolism in the genomes of grapevine trunk pathogens.</title>
        <authorList>
            <person name="Lawrence D.P."/>
            <person name="Travadon R."/>
            <person name="Rolshausen P.E."/>
            <person name="Baumgartner K."/>
        </authorList>
    </citation>
    <scope>NUCLEOTIDE SEQUENCE [LARGE SCALE GENOMIC DNA]</scope>
    <source>
        <strain evidence="8">UCRPC4</strain>
    </source>
</reference>
<comment type="caution">
    <text evidence="8">The sequence shown here is derived from an EMBL/GenBank/DDBJ whole genome shotgun (WGS) entry which is preliminary data.</text>
</comment>
<gene>
    <name evidence="8" type="ORF">UCRPC4_g01609</name>
</gene>
<feature type="domain" description="Hydantoinase/oxoprolinase N-terminal" evidence="6">
    <location>
        <begin position="7"/>
        <end position="220"/>
    </location>
</feature>
<dbReference type="InterPro" id="IPR036291">
    <property type="entry name" value="NAD(P)-bd_dom_sf"/>
</dbReference>
<comment type="similarity">
    <text evidence="1">Belongs to the oxoprolinase family.</text>
</comment>
<feature type="domain" description="D-isomer specific 2-hydroxyacid dehydrogenase NAD-binding" evidence="5">
    <location>
        <begin position="1425"/>
        <end position="1604"/>
    </location>
</feature>
<dbReference type="InterPro" id="IPR045079">
    <property type="entry name" value="Oxoprolinase-like"/>
</dbReference>
<dbReference type="PANTHER" id="PTHR11365">
    <property type="entry name" value="5-OXOPROLINASE RELATED"/>
    <property type="match status" value="1"/>
</dbReference>
<dbReference type="InterPro" id="IPR003692">
    <property type="entry name" value="Hydantoinase_B"/>
</dbReference>
<evidence type="ECO:0000259" key="2">
    <source>
        <dbReference type="Pfam" id="PF00389"/>
    </source>
</evidence>
<dbReference type="InterPro" id="IPR049517">
    <property type="entry name" value="ACX-like_C"/>
</dbReference>
<proteinExistence type="inferred from homology"/>
<dbReference type="InterPro" id="IPR002821">
    <property type="entry name" value="Hydantoinase_A"/>
</dbReference>
<dbReference type="GO" id="GO:0016616">
    <property type="term" value="F:oxidoreductase activity, acting on the CH-OH group of donors, NAD or NADP as acceptor"/>
    <property type="evidence" value="ECO:0007669"/>
    <property type="project" value="InterPro"/>
</dbReference>
<accession>A0A0G2EU81</accession>
<dbReference type="GO" id="GO:0006749">
    <property type="term" value="P:glutathione metabolic process"/>
    <property type="evidence" value="ECO:0007669"/>
    <property type="project" value="TreeGrafter"/>
</dbReference>
<protein>
    <submittedName>
        <fullName evidence="8">Putative 5</fullName>
    </submittedName>
</protein>
<dbReference type="GO" id="GO:0051287">
    <property type="term" value="F:NAD binding"/>
    <property type="evidence" value="ECO:0007669"/>
    <property type="project" value="InterPro"/>
</dbReference>
<evidence type="ECO:0000313" key="9">
    <source>
        <dbReference type="Proteomes" id="UP000053317"/>
    </source>
</evidence>
<dbReference type="Gene3D" id="3.40.50.720">
    <property type="entry name" value="NAD(P)-binding Rossmann-like Domain"/>
    <property type="match status" value="2"/>
</dbReference>
<dbReference type="PANTHER" id="PTHR11365:SF9">
    <property type="entry name" value="5-OXOPROLINASE"/>
    <property type="match status" value="1"/>
</dbReference>
<dbReference type="Pfam" id="PF05378">
    <property type="entry name" value="Hydant_A_N"/>
    <property type="match status" value="1"/>
</dbReference>
<dbReference type="GO" id="GO:0017168">
    <property type="term" value="F:5-oxoprolinase (ATP-hydrolyzing) activity"/>
    <property type="evidence" value="ECO:0007669"/>
    <property type="project" value="TreeGrafter"/>
</dbReference>
<dbReference type="Proteomes" id="UP000053317">
    <property type="component" value="Unassembled WGS sequence"/>
</dbReference>
<evidence type="ECO:0000256" key="1">
    <source>
        <dbReference type="ARBA" id="ARBA00010403"/>
    </source>
</evidence>
<evidence type="ECO:0000259" key="3">
    <source>
        <dbReference type="Pfam" id="PF01968"/>
    </source>
</evidence>
<name>A0A0G2EU81_PHACM</name>
<evidence type="ECO:0000259" key="7">
    <source>
        <dbReference type="Pfam" id="PF19278"/>
    </source>
</evidence>
<evidence type="ECO:0000259" key="5">
    <source>
        <dbReference type="Pfam" id="PF02826"/>
    </source>
</evidence>
<keyword evidence="9" id="KW-1185">Reference proteome</keyword>
<evidence type="ECO:0000313" key="8">
    <source>
        <dbReference type="EMBL" id="KKY25696.1"/>
    </source>
</evidence>
<dbReference type="CDD" id="cd12168">
    <property type="entry name" value="Mand_dh_like"/>
    <property type="match status" value="1"/>
</dbReference>
<dbReference type="SUPFAM" id="SSF52283">
    <property type="entry name" value="Formate/glycerate dehydrogenase catalytic domain-like"/>
    <property type="match status" value="1"/>
</dbReference>
<dbReference type="EMBL" id="LCWF01000039">
    <property type="protein sequence ID" value="KKY25696.1"/>
    <property type="molecule type" value="Genomic_DNA"/>
</dbReference>
<feature type="domain" description="D-isomer specific 2-hydroxyacid dehydrogenase catalytic" evidence="2">
    <location>
        <begin position="1370"/>
        <end position="1636"/>
    </location>
</feature>
<reference evidence="8 9" key="2">
    <citation type="submission" date="2015-05" db="EMBL/GenBank/DDBJ databases">
        <authorList>
            <person name="Morales-Cruz A."/>
            <person name="Amrine K.C."/>
            <person name="Cantu D."/>
        </authorList>
    </citation>
    <scope>NUCLEOTIDE SEQUENCE [LARGE SCALE GENOMIC DNA]</scope>
    <source>
        <strain evidence="8">UCRPC4</strain>
    </source>
</reference>
<dbReference type="Pfam" id="PF02826">
    <property type="entry name" value="2-Hacid_dh_C"/>
    <property type="match status" value="1"/>
</dbReference>
<dbReference type="OrthoDB" id="3643at2759"/>
<sequence>MTGRGIRIAIDRGGTFTDAWAQIPGRGEDLILKVLSESPEEYGDAPTECIRQVLEEATGRPIPRGVPLDLCPVESIRMGTTVATNALLERKGERVALVTTKGFRDILKIGNQARPNIFDLSVQRLSKLHDTVLEVDERVTIEGFSEDPEPKSIDVESDSALCTGLTGEAVRILKTPDYDVVRSDLQGLWEQGYRNLAIALLHSYTFQDHEQGVAKVAEELGFKVSVSSELQTMAKLVPRSQSAVADAYLSPVTHKYLDSFRNGFQGSLEDDNARKLFLNQSDGGLTAFTKFTGLRGVLSGPAGGVVGLSRTCYDSQDAVPVLGFDMGGTSTDVCRYAGALEHIFESTIAEVTIQTPQLDINTVAAGGGSMLFWENGLFKVGPSSAGANPGPACYGKGGPLTVTDANFFLGRIIPDFFPRKLDLDIVKAKFADLTAVINAEKDGSAGLTPEEVAMGFLSIANATMTRPIRTLSEGRGFETAAHNLGCFGGAGGQHAVAVARDLGIKRAIIPRYSSILSAYGMALADVVVESQEPEALAFSPEAVPRLETRFDRLRTKGTEDLVAQGFSNDQIEHEIFLNMRYQGSDTALMIESSAISEFGPKFTARHQQEFGFTQPRDILIDDVRVRSVGKAMSVQLTNPFAELQRIQSSPPVSPIDADSTRKVFFEGSGWTESRIFFLGDLPVGTRVTGPAMIIDKTQTIVVDPASEAVILPEHVILEILNTDKEEIATDVVDPVQLSVFGHRFMSVAEQMGQTMQKTSISVNIKERLDYSCAVFSADGGLVANAPHIPGHLGSMSYAIAYQARRYGPGELKPGDVILSNHPCAGGTHLPDLTVTTPVFDDESNPTKILFFVANRGHHADIGGIQPGSMPPNSTELWQEGVAVESFKIVKEGVFDEKGLVEILYDIPGSYPGCSGTRTLRDNIADLKAAIAANNRGIQLITALVKEYTWPVVEFYMHAIQNNAAQSVRELLKLFSQRFEGQDLEAVDYIDDGTPLALKITINKQTGEAIFDFTGTGPEHFGNLNCPPAIMYSGIMYCLRSMISSDIPLNQGCLNPIKLVCPPNTLLSPSLKAATVGSNVETSQRIVDLIFKAFRAAAASQGTCNNLTFGYGGTDPETGEKIKGFGYYETIAGGSGAGADWEGESGVHTHITNTRISDPEIFEKRYPVILHEFSIRKDSGGAGLHRGGDGCIRDIEFRLPMQVSILSERRVIAPYGMAGGDEGKRGVNLWIRKDPEDGTTRTINLGGKATTHMNAGDRIIVLTPGGGGYGPDPNKAKEHEMFGTFKIHENSHTAPTYESKPKVLLVESSVQEVDIIRRELLAEKYDIINYDCSSEADFIARLQPGGPYSQIDGILRTGWLKAGAFSNQRLFTTEIVPHFPSTLKIICCSGHGYDAADIDEITKREIWYCNTPDACTEAVANTGLSLVLDTFRYLTFAQWSARYDWMKSRELGLKAVDPCGHDLGIVGLGDIGLAIARKCEAALDMKIHYQGPRRKPEAEKTFAKGAIYHEDLDDMLKVVDCVVIAAPYTRETHHLLSTKEFALAKPSGLRVVNIARGKMIDEKALLEALDQGKVVGVGLDVHDNEPSVNEELRENWKVTLLPHIGVCSRTSWANFERQCWDNLDAFFETGKPITPVNRVL</sequence>
<dbReference type="InterPro" id="IPR006139">
    <property type="entry name" value="D-isomer_2_OHA_DH_cat_dom"/>
</dbReference>
<dbReference type="InterPro" id="IPR006140">
    <property type="entry name" value="D-isomer_DH_NAD-bd"/>
</dbReference>
<organism evidence="8 9">
    <name type="scientific">Phaeomoniella chlamydospora</name>
    <name type="common">Phaeoacremonium chlamydosporum</name>
    <dbReference type="NCBI Taxonomy" id="158046"/>
    <lineage>
        <taxon>Eukaryota</taxon>
        <taxon>Fungi</taxon>
        <taxon>Dikarya</taxon>
        <taxon>Ascomycota</taxon>
        <taxon>Pezizomycotina</taxon>
        <taxon>Eurotiomycetes</taxon>
        <taxon>Chaetothyriomycetidae</taxon>
        <taxon>Phaeomoniellales</taxon>
        <taxon>Phaeomoniellaceae</taxon>
        <taxon>Phaeomoniella</taxon>
    </lineage>
</organism>
<dbReference type="Pfam" id="PF00389">
    <property type="entry name" value="2-Hacid_dh"/>
    <property type="match status" value="1"/>
</dbReference>
<dbReference type="Pfam" id="PF19278">
    <property type="entry name" value="Hydant_A_C"/>
    <property type="match status" value="1"/>
</dbReference>
<evidence type="ECO:0000259" key="4">
    <source>
        <dbReference type="Pfam" id="PF02538"/>
    </source>
</evidence>
<dbReference type="InterPro" id="IPR008040">
    <property type="entry name" value="Hydant_A_N"/>
</dbReference>
<feature type="domain" description="Acetophenone carboxylase-like C-terminal" evidence="7">
    <location>
        <begin position="542"/>
        <end position="718"/>
    </location>
</feature>
<evidence type="ECO:0000259" key="6">
    <source>
        <dbReference type="Pfam" id="PF05378"/>
    </source>
</evidence>
<dbReference type="Pfam" id="PF02538">
    <property type="entry name" value="Hydantoinase_B"/>
    <property type="match status" value="1"/>
</dbReference>